<gene>
    <name evidence="1" type="ORF">DICVIV_03435</name>
</gene>
<dbReference type="AlphaFoldDB" id="A0A0D8Y329"/>
<reference evidence="1 2" key="1">
    <citation type="submission" date="2013-11" db="EMBL/GenBank/DDBJ databases">
        <title>Draft genome of the bovine lungworm Dictyocaulus viviparus.</title>
        <authorList>
            <person name="Mitreva M."/>
        </authorList>
    </citation>
    <scope>NUCLEOTIDE SEQUENCE [LARGE SCALE GENOMIC DNA]</scope>
    <source>
        <strain evidence="1 2">HannoverDv2000</strain>
    </source>
</reference>
<accession>A0A0D8Y329</accession>
<sequence length="117" mass="13326">MPWLEPHWFQTYNNILKLRQSETNVENAINEDGQKFHKRRVSFHNVKTVQNFEKDNLNLLDGSPFKEKIHETMSSDGILSPGKSQVALSAPILTIDNEENASFMNDTMMVSDGSTLS</sequence>
<evidence type="ECO:0000313" key="2">
    <source>
        <dbReference type="Proteomes" id="UP000053766"/>
    </source>
</evidence>
<proteinExistence type="predicted"/>
<dbReference type="Proteomes" id="UP000053766">
    <property type="component" value="Unassembled WGS sequence"/>
</dbReference>
<name>A0A0D8Y329_DICVI</name>
<dbReference type="STRING" id="29172.A0A0D8Y329"/>
<reference evidence="2" key="2">
    <citation type="journal article" date="2016" name="Sci. Rep.">
        <title>Dictyocaulus viviparus genome, variome and transcriptome elucidate lungworm biology and support future intervention.</title>
        <authorList>
            <person name="McNulty S.N."/>
            <person name="Strube C."/>
            <person name="Rosa B.A."/>
            <person name="Martin J.C."/>
            <person name="Tyagi R."/>
            <person name="Choi Y.J."/>
            <person name="Wang Q."/>
            <person name="Hallsworth Pepin K."/>
            <person name="Zhang X."/>
            <person name="Ozersky P."/>
            <person name="Wilson R.K."/>
            <person name="Sternberg P.W."/>
            <person name="Gasser R.B."/>
            <person name="Mitreva M."/>
        </authorList>
    </citation>
    <scope>NUCLEOTIDE SEQUENCE [LARGE SCALE GENOMIC DNA]</scope>
    <source>
        <strain evidence="2">HannoverDv2000</strain>
    </source>
</reference>
<evidence type="ECO:0000313" key="1">
    <source>
        <dbReference type="EMBL" id="KJH50424.1"/>
    </source>
</evidence>
<dbReference type="OrthoDB" id="5834495at2759"/>
<keyword evidence="2" id="KW-1185">Reference proteome</keyword>
<protein>
    <submittedName>
        <fullName evidence="1">Uncharacterized protein</fullName>
    </submittedName>
</protein>
<organism evidence="1 2">
    <name type="scientific">Dictyocaulus viviparus</name>
    <name type="common">Bovine lungworm</name>
    <dbReference type="NCBI Taxonomy" id="29172"/>
    <lineage>
        <taxon>Eukaryota</taxon>
        <taxon>Metazoa</taxon>
        <taxon>Ecdysozoa</taxon>
        <taxon>Nematoda</taxon>
        <taxon>Chromadorea</taxon>
        <taxon>Rhabditida</taxon>
        <taxon>Rhabditina</taxon>
        <taxon>Rhabditomorpha</taxon>
        <taxon>Strongyloidea</taxon>
        <taxon>Metastrongylidae</taxon>
        <taxon>Dictyocaulus</taxon>
    </lineage>
</organism>
<dbReference type="EMBL" id="KN716206">
    <property type="protein sequence ID" value="KJH50424.1"/>
    <property type="molecule type" value="Genomic_DNA"/>
</dbReference>